<dbReference type="NCBIfam" id="TIGR00229">
    <property type="entry name" value="sensory_box"/>
    <property type="match status" value="1"/>
</dbReference>
<dbReference type="AlphaFoldDB" id="A0AAD5XBZ2"/>
<accession>A0AAD5XBZ2</accession>
<reference evidence="3" key="1">
    <citation type="submission" date="2020-05" db="EMBL/GenBank/DDBJ databases">
        <title>Phylogenomic resolution of chytrid fungi.</title>
        <authorList>
            <person name="Stajich J.E."/>
            <person name="Amses K."/>
            <person name="Simmons R."/>
            <person name="Seto K."/>
            <person name="Myers J."/>
            <person name="Bonds A."/>
            <person name="Quandt C.A."/>
            <person name="Barry K."/>
            <person name="Liu P."/>
            <person name="Grigoriev I."/>
            <person name="Longcore J.E."/>
            <person name="James T.Y."/>
        </authorList>
    </citation>
    <scope>NUCLEOTIDE SEQUENCE</scope>
    <source>
        <strain evidence="3">JEL0513</strain>
    </source>
</reference>
<dbReference type="SUPFAM" id="SSF55785">
    <property type="entry name" value="PYP-like sensor domain (PAS domain)"/>
    <property type="match status" value="1"/>
</dbReference>
<dbReference type="InterPro" id="IPR035965">
    <property type="entry name" value="PAS-like_dom_sf"/>
</dbReference>
<evidence type="ECO:0000259" key="2">
    <source>
        <dbReference type="PROSITE" id="PS50112"/>
    </source>
</evidence>
<comment type="caution">
    <text evidence="3">The sequence shown here is derived from an EMBL/GenBank/DDBJ whole genome shotgun (WGS) entry which is preliminary data.</text>
</comment>
<dbReference type="Gene3D" id="3.30.450.20">
    <property type="entry name" value="PAS domain"/>
    <property type="match status" value="1"/>
</dbReference>
<feature type="region of interest" description="Disordered" evidence="1">
    <location>
        <begin position="15"/>
        <end position="34"/>
    </location>
</feature>
<evidence type="ECO:0000313" key="4">
    <source>
        <dbReference type="Proteomes" id="UP001211907"/>
    </source>
</evidence>
<feature type="domain" description="PAS" evidence="2">
    <location>
        <begin position="67"/>
        <end position="113"/>
    </location>
</feature>
<gene>
    <name evidence="3" type="ORF">HK100_007699</name>
</gene>
<dbReference type="InterPro" id="IPR000014">
    <property type="entry name" value="PAS"/>
</dbReference>
<dbReference type="Proteomes" id="UP001211907">
    <property type="component" value="Unassembled WGS sequence"/>
</dbReference>
<evidence type="ECO:0000313" key="3">
    <source>
        <dbReference type="EMBL" id="KAJ3089629.1"/>
    </source>
</evidence>
<name>A0AAD5XBZ2_9FUNG</name>
<dbReference type="EMBL" id="JADGJH010003647">
    <property type="protein sequence ID" value="KAJ3089629.1"/>
    <property type="molecule type" value="Genomic_DNA"/>
</dbReference>
<sequence>MINVLNDNKRGQALLDHAEDLEETTKRENEVDEEEIGGAMTTPNVDMFSDENALVTISGEKSSMCEIIHANTAFLSLFGFKRNDVIGVNIKKIIPNPIANLHDVLVAKYIETGFAKVIDRSRPVLCLNSSGHLFQIILCVKHVVDNEGKQSFVGIIKPSKQYKNSGFFILDDTFGMLHATENISSFFGFKPRTTASFKITAIFVGLTAERLTDKLGVKTTWIKNEFSYEIEIFGDKVSIGNLTCYICRIKFWRIPSGIGAGLSSSSVDIASSGGSNPMVFSPHGLFFNAYFSSNEVQGARQIWFKVFR</sequence>
<dbReference type="Pfam" id="PF13426">
    <property type="entry name" value="PAS_9"/>
    <property type="match status" value="1"/>
</dbReference>
<dbReference type="InterPro" id="IPR052994">
    <property type="entry name" value="Tiny_macrocysts_regulators"/>
</dbReference>
<keyword evidence="4" id="KW-1185">Reference proteome</keyword>
<proteinExistence type="predicted"/>
<evidence type="ECO:0000256" key="1">
    <source>
        <dbReference type="SAM" id="MobiDB-lite"/>
    </source>
</evidence>
<protein>
    <recommendedName>
        <fullName evidence="2">PAS domain-containing protein</fullName>
    </recommendedName>
</protein>
<organism evidence="3 4">
    <name type="scientific">Physocladia obscura</name>
    <dbReference type="NCBI Taxonomy" id="109957"/>
    <lineage>
        <taxon>Eukaryota</taxon>
        <taxon>Fungi</taxon>
        <taxon>Fungi incertae sedis</taxon>
        <taxon>Chytridiomycota</taxon>
        <taxon>Chytridiomycota incertae sedis</taxon>
        <taxon>Chytridiomycetes</taxon>
        <taxon>Chytridiales</taxon>
        <taxon>Chytriomycetaceae</taxon>
        <taxon>Physocladia</taxon>
    </lineage>
</organism>
<dbReference type="PROSITE" id="PS50112">
    <property type="entry name" value="PAS"/>
    <property type="match status" value="1"/>
</dbReference>
<dbReference type="PANTHER" id="PTHR31600">
    <property type="entry name" value="TINY MACROCYSTS PROTEIN B-RELATED"/>
    <property type="match status" value="1"/>
</dbReference>
<dbReference type="CDD" id="cd00130">
    <property type="entry name" value="PAS"/>
    <property type="match status" value="1"/>
</dbReference>
<dbReference type="PANTHER" id="PTHR31600:SF2">
    <property type="entry name" value="GAMETE ENRICHED GENE 10 PROTEIN-RELATED"/>
    <property type="match status" value="1"/>
</dbReference>